<dbReference type="Pfam" id="PF02895">
    <property type="entry name" value="H-kinase_dim"/>
    <property type="match status" value="1"/>
</dbReference>
<dbReference type="EC" id="2.7.13.3" evidence="2"/>
<protein>
    <recommendedName>
        <fullName evidence="3">Chemotaxis protein CheA</fullName>
        <ecNumber evidence="2">2.7.13.3</ecNumber>
    </recommendedName>
</protein>
<comment type="caution">
    <text evidence="16">The sequence shown here is derived from an EMBL/GenBank/DDBJ whole genome shotgun (WGS) entry which is preliminary data.</text>
</comment>
<organism evidence="16 17">
    <name type="scientific">Methylocucumis oryzae</name>
    <dbReference type="NCBI Taxonomy" id="1632867"/>
    <lineage>
        <taxon>Bacteria</taxon>
        <taxon>Pseudomonadati</taxon>
        <taxon>Pseudomonadota</taxon>
        <taxon>Gammaproteobacteria</taxon>
        <taxon>Methylococcales</taxon>
        <taxon>Methylococcaceae</taxon>
        <taxon>Methylocucumis</taxon>
    </lineage>
</organism>
<keyword evidence="17" id="KW-1185">Reference proteome</keyword>
<dbReference type="RefSeq" id="WP_045778572.1">
    <property type="nucleotide sequence ID" value="NZ_LAJX01000053.1"/>
</dbReference>
<evidence type="ECO:0000256" key="5">
    <source>
        <dbReference type="ARBA" id="ARBA00022553"/>
    </source>
</evidence>
<dbReference type="GO" id="GO:0006935">
    <property type="term" value="P:chemotaxis"/>
    <property type="evidence" value="ECO:0007669"/>
    <property type="project" value="UniProtKB-KW"/>
</dbReference>
<dbReference type="GO" id="GO:0000155">
    <property type="term" value="F:phosphorelay sensor kinase activity"/>
    <property type="evidence" value="ECO:0007669"/>
    <property type="project" value="InterPro"/>
</dbReference>
<keyword evidence="8" id="KW-0418">Kinase</keyword>
<keyword evidence="5 12" id="KW-0597">Phosphoprotein</keyword>
<dbReference type="PANTHER" id="PTHR43395">
    <property type="entry name" value="SENSOR HISTIDINE KINASE CHEA"/>
    <property type="match status" value="1"/>
</dbReference>
<dbReference type="SMART" id="SM00073">
    <property type="entry name" value="HPT"/>
    <property type="match status" value="1"/>
</dbReference>
<evidence type="ECO:0000256" key="6">
    <source>
        <dbReference type="ARBA" id="ARBA00022679"/>
    </source>
</evidence>
<dbReference type="PROSITE" id="PS50109">
    <property type="entry name" value="HIS_KIN"/>
    <property type="match status" value="1"/>
</dbReference>
<evidence type="ECO:0000313" key="17">
    <source>
        <dbReference type="Proteomes" id="UP000033684"/>
    </source>
</evidence>
<evidence type="ECO:0000259" key="14">
    <source>
        <dbReference type="PROSITE" id="PS50851"/>
    </source>
</evidence>
<dbReference type="PROSITE" id="PS50894">
    <property type="entry name" value="HPT"/>
    <property type="match status" value="1"/>
</dbReference>
<keyword evidence="6" id="KW-0808">Transferase</keyword>
<dbReference type="EMBL" id="LAJX01000053">
    <property type="protein sequence ID" value="KJV07222.1"/>
    <property type="molecule type" value="Genomic_DNA"/>
</dbReference>
<sequence>MNDLDAALTVFIQEAEELLIQMEQGLLLLEETPSDKESINNVFRAMHTIKGSAGLFGLEHVVAFCHCVETVMDAIRKNQRAIDKQIISVLLSCKDFCSELIEYNLSNQSPTLPERLAETSNQLIQQLHADHALISKAPLDKEPEITAIKSVLPEDNWLIILKFHTNALRNGIDPIAFISFLKGKGSIVTIQTLTPELPIDFSFDSESCYLQFHIVFHTPLAKPDIAKIFEFAEDDCDIRLLPPDSKIEQYLKLLQASEYDADGVKEIEKLGEILTNIGALTASEINQALQQQEQNQAKRLGEILVEQQFTEQVVVTQALQKQESEREKASKAANYIRVDATKLGRLINLVGELVISGASINLLAQRYRLTELDEAAAHMSGLVSEIRDSALQLRMVSIGETFSRFKRVVRDVSTELNKQIELVVTGGETELDKALVEKINDPLTHLIRNALDHGIELPEQRLASGKPAQGNIYLNAYHDSGHIVIEVADDGAGLNADKILAKAIKNGLVTENQQLSQQEIFNLIFAAGLSTKDQANNLSGRGVGMDVVRKNILALRGAVNVTSQQGVGTTITIRLPLTLAIIDGFMVVAENERYIIPLNMIEECVEMNASEWKIDTIKHYINLRGEVLPYLRLADYFQNRTQHIPTDHRESLVVVKMANKKIGLVVDELQGEHQTVIKPLGKIFERLQGVSGATILGNGDVALILDVQGLIQHAMHDTNTSYQSSMIANSY</sequence>
<dbReference type="InterPro" id="IPR036641">
    <property type="entry name" value="HPT_dom_sf"/>
</dbReference>
<dbReference type="PROSITE" id="PS50851">
    <property type="entry name" value="CHEW"/>
    <property type="match status" value="1"/>
</dbReference>
<feature type="domain" description="HPt" evidence="15">
    <location>
        <begin position="1"/>
        <end position="104"/>
    </location>
</feature>
<feature type="modified residue" description="Phosphohistidine" evidence="12">
    <location>
        <position position="47"/>
    </location>
</feature>
<dbReference type="Pfam" id="PF01627">
    <property type="entry name" value="Hpt"/>
    <property type="match status" value="1"/>
</dbReference>
<dbReference type="OrthoDB" id="9803176at2"/>
<dbReference type="Gene3D" id="3.30.565.10">
    <property type="entry name" value="Histidine kinase-like ATPase, C-terminal domain"/>
    <property type="match status" value="1"/>
</dbReference>
<dbReference type="InterPro" id="IPR004105">
    <property type="entry name" value="CheA-like_dim"/>
</dbReference>
<dbReference type="SUPFAM" id="SSF47226">
    <property type="entry name" value="Histidine-containing phosphotransfer domain, HPT domain"/>
    <property type="match status" value="1"/>
</dbReference>
<evidence type="ECO:0000259" key="13">
    <source>
        <dbReference type="PROSITE" id="PS50109"/>
    </source>
</evidence>
<dbReference type="Pfam" id="PF02518">
    <property type="entry name" value="HATPase_c"/>
    <property type="match status" value="1"/>
</dbReference>
<evidence type="ECO:0000256" key="12">
    <source>
        <dbReference type="PROSITE-ProRule" id="PRU00110"/>
    </source>
</evidence>
<dbReference type="PRINTS" id="PR00344">
    <property type="entry name" value="BCTRLSENSOR"/>
</dbReference>
<dbReference type="GO" id="GO:0005524">
    <property type="term" value="F:ATP binding"/>
    <property type="evidence" value="ECO:0007669"/>
    <property type="project" value="UniProtKB-KW"/>
</dbReference>
<dbReference type="InterPro" id="IPR004358">
    <property type="entry name" value="Sig_transdc_His_kin-like_C"/>
</dbReference>
<evidence type="ECO:0000256" key="3">
    <source>
        <dbReference type="ARBA" id="ARBA00021495"/>
    </source>
</evidence>
<dbReference type="InterPro" id="IPR036097">
    <property type="entry name" value="HisK_dim/P_sf"/>
</dbReference>
<dbReference type="CDD" id="cd16916">
    <property type="entry name" value="HATPase_CheA-like"/>
    <property type="match status" value="1"/>
</dbReference>
<dbReference type="InterPro" id="IPR051315">
    <property type="entry name" value="Bact_Chemotaxis_CheA"/>
</dbReference>
<evidence type="ECO:0000256" key="11">
    <source>
        <dbReference type="ARBA" id="ARBA00035100"/>
    </source>
</evidence>
<proteinExistence type="predicted"/>
<evidence type="ECO:0000256" key="8">
    <source>
        <dbReference type="ARBA" id="ARBA00022777"/>
    </source>
</evidence>
<evidence type="ECO:0000256" key="10">
    <source>
        <dbReference type="ARBA" id="ARBA00023012"/>
    </source>
</evidence>
<keyword evidence="10" id="KW-0902">Two-component regulatory system</keyword>
<keyword evidence="9" id="KW-0067">ATP-binding</keyword>
<dbReference type="PATRIC" id="fig|1632867.3.peg.4641"/>
<reference evidence="17" key="1">
    <citation type="submission" date="2015-03" db="EMBL/GenBank/DDBJ databases">
        <title>Draft genome sequence of a novel methanotroph (Sn10-6) isolated from flooded ricefield rhizosphere in India.</title>
        <authorList>
            <person name="Pandit P.S."/>
            <person name="Pore S.D."/>
            <person name="Arora P."/>
            <person name="Kapse N.G."/>
            <person name="Dhakephalkar P.K."/>
            <person name="Rahalkar M.C."/>
        </authorList>
    </citation>
    <scope>NUCLEOTIDE SEQUENCE [LARGE SCALE GENOMIC DNA]</scope>
    <source>
        <strain evidence="17">Sn10-6</strain>
    </source>
</reference>
<comment type="catalytic activity">
    <reaction evidence="1">
        <text>ATP + protein L-histidine = ADP + protein N-phospho-L-histidine.</text>
        <dbReference type="EC" id="2.7.13.3"/>
    </reaction>
</comment>
<dbReference type="CDD" id="cd00731">
    <property type="entry name" value="CheA_reg"/>
    <property type="match status" value="1"/>
</dbReference>
<dbReference type="Proteomes" id="UP000033684">
    <property type="component" value="Unassembled WGS sequence"/>
</dbReference>
<evidence type="ECO:0000256" key="7">
    <source>
        <dbReference type="ARBA" id="ARBA00022741"/>
    </source>
</evidence>
<dbReference type="InterPro" id="IPR036061">
    <property type="entry name" value="CheW-like_dom_sf"/>
</dbReference>
<dbReference type="FunFam" id="2.30.30.40:FF:000048">
    <property type="entry name" value="Chemotaxis protein CheA, putative"/>
    <property type="match status" value="1"/>
</dbReference>
<dbReference type="SUPFAM" id="SSF47384">
    <property type="entry name" value="Homodimeric domain of signal transducing histidine kinase"/>
    <property type="match status" value="1"/>
</dbReference>
<feature type="domain" description="CheW-like" evidence="14">
    <location>
        <begin position="581"/>
        <end position="716"/>
    </location>
</feature>
<dbReference type="PANTHER" id="PTHR43395:SF10">
    <property type="entry name" value="CHEMOTAXIS PROTEIN CHEA"/>
    <property type="match status" value="1"/>
</dbReference>
<dbReference type="InterPro" id="IPR002545">
    <property type="entry name" value="CheW-lke_dom"/>
</dbReference>
<evidence type="ECO:0000256" key="9">
    <source>
        <dbReference type="ARBA" id="ARBA00022840"/>
    </source>
</evidence>
<reference evidence="16 17" key="2">
    <citation type="journal article" date="2016" name="Microb. Ecol.">
        <title>Genome Characteristics of a Novel Type I Methanotroph (Sn10-6) Isolated from a Flooded Indian Rice Field.</title>
        <authorList>
            <person name="Rahalkar M.C."/>
            <person name="Pandit P.S."/>
            <person name="Dhakephalkar P.K."/>
            <person name="Pore S."/>
            <person name="Arora P."/>
            <person name="Kapse N."/>
        </authorList>
    </citation>
    <scope>NUCLEOTIDE SEQUENCE [LARGE SCALE GENOMIC DNA]</scope>
    <source>
        <strain evidence="16 17">Sn10-6</strain>
    </source>
</reference>
<evidence type="ECO:0000313" key="16">
    <source>
        <dbReference type="EMBL" id="KJV07222.1"/>
    </source>
</evidence>
<dbReference type="SUPFAM" id="SSF160246">
    <property type="entry name" value="EspE N-terminal domain-like"/>
    <property type="match status" value="1"/>
</dbReference>
<evidence type="ECO:0000259" key="15">
    <source>
        <dbReference type="PROSITE" id="PS50894"/>
    </source>
</evidence>
<dbReference type="SMART" id="SM01231">
    <property type="entry name" value="H-kinase_dim"/>
    <property type="match status" value="1"/>
</dbReference>
<keyword evidence="4" id="KW-0145">Chemotaxis</keyword>
<dbReference type="InterPro" id="IPR036890">
    <property type="entry name" value="HATPase_C_sf"/>
</dbReference>
<dbReference type="Gene3D" id="1.10.287.560">
    <property type="entry name" value="Histidine kinase CheA-like, homodimeric domain"/>
    <property type="match status" value="1"/>
</dbReference>
<dbReference type="InterPro" id="IPR008207">
    <property type="entry name" value="Sig_transdc_His_kin_Hpt_dom"/>
</dbReference>
<dbReference type="InterPro" id="IPR005467">
    <property type="entry name" value="His_kinase_dom"/>
</dbReference>
<feature type="domain" description="Histidine kinase" evidence="13">
    <location>
        <begin position="372"/>
        <end position="579"/>
    </location>
</feature>
<dbReference type="FunFam" id="3.30.565.10:FF:000016">
    <property type="entry name" value="Chemotaxis protein CheA, putative"/>
    <property type="match status" value="1"/>
</dbReference>
<comment type="function">
    <text evidence="11">Involved in the transmission of sensory signals from the chemoreceptors to the flagellar motors. CheA is autophosphorylated; it can transfer its phosphate group to either CheB or CheY.</text>
</comment>
<dbReference type="Gene3D" id="2.30.30.40">
    <property type="entry name" value="SH3 Domains"/>
    <property type="match status" value="1"/>
</dbReference>
<evidence type="ECO:0000256" key="4">
    <source>
        <dbReference type="ARBA" id="ARBA00022500"/>
    </source>
</evidence>
<dbReference type="Pfam" id="PF01584">
    <property type="entry name" value="CheW"/>
    <property type="match status" value="1"/>
</dbReference>
<evidence type="ECO:0000256" key="1">
    <source>
        <dbReference type="ARBA" id="ARBA00000085"/>
    </source>
</evidence>
<dbReference type="SUPFAM" id="SSF55874">
    <property type="entry name" value="ATPase domain of HSP90 chaperone/DNA topoisomerase II/histidine kinase"/>
    <property type="match status" value="1"/>
</dbReference>
<dbReference type="SMART" id="SM00260">
    <property type="entry name" value="CheW"/>
    <property type="match status" value="1"/>
</dbReference>
<gene>
    <name evidence="16" type="ORF">VZ94_06175</name>
</gene>
<dbReference type="CDD" id="cd00088">
    <property type="entry name" value="HPT"/>
    <property type="match status" value="1"/>
</dbReference>
<name>A0A0F3IKL6_9GAMM</name>
<dbReference type="InterPro" id="IPR003594">
    <property type="entry name" value="HATPase_dom"/>
</dbReference>
<dbReference type="GO" id="GO:0005737">
    <property type="term" value="C:cytoplasm"/>
    <property type="evidence" value="ECO:0007669"/>
    <property type="project" value="InterPro"/>
</dbReference>
<accession>A0A0F3IKL6</accession>
<dbReference type="InterPro" id="IPR037006">
    <property type="entry name" value="CheA-like_homodim_sf"/>
</dbReference>
<evidence type="ECO:0000256" key="2">
    <source>
        <dbReference type="ARBA" id="ARBA00012438"/>
    </source>
</evidence>
<dbReference type="AlphaFoldDB" id="A0A0F3IKL6"/>
<dbReference type="Gene3D" id="1.20.120.160">
    <property type="entry name" value="HPT domain"/>
    <property type="match status" value="1"/>
</dbReference>
<dbReference type="InterPro" id="IPR037257">
    <property type="entry name" value="T2SS_E_N_sf"/>
</dbReference>
<keyword evidence="7" id="KW-0547">Nucleotide-binding</keyword>
<dbReference type="SUPFAM" id="SSF50341">
    <property type="entry name" value="CheW-like"/>
    <property type="match status" value="1"/>
</dbReference>
<dbReference type="SMART" id="SM00387">
    <property type="entry name" value="HATPase_c"/>
    <property type="match status" value="1"/>
</dbReference>